<evidence type="ECO:0000256" key="1">
    <source>
        <dbReference type="SAM" id="MobiDB-lite"/>
    </source>
</evidence>
<evidence type="ECO:0000313" key="3">
    <source>
        <dbReference type="Proteomes" id="UP000444721"/>
    </source>
</evidence>
<dbReference type="VEuPathDB" id="AmoebaDB:NfTy_030440"/>
<organism evidence="2 3">
    <name type="scientific">Naegleria fowleri</name>
    <name type="common">Brain eating amoeba</name>
    <dbReference type="NCBI Taxonomy" id="5763"/>
    <lineage>
        <taxon>Eukaryota</taxon>
        <taxon>Discoba</taxon>
        <taxon>Heterolobosea</taxon>
        <taxon>Tetramitia</taxon>
        <taxon>Eutetramitia</taxon>
        <taxon>Vahlkampfiidae</taxon>
        <taxon>Naegleria</taxon>
    </lineage>
</organism>
<dbReference type="VEuPathDB" id="AmoebaDB:NF0127980"/>
<dbReference type="VEuPathDB" id="AmoebaDB:FDP41_001288"/>
<evidence type="ECO:0000313" key="2">
    <source>
        <dbReference type="EMBL" id="KAF0979620.1"/>
    </source>
</evidence>
<dbReference type="AlphaFoldDB" id="A0A6A5C187"/>
<dbReference type="OrthoDB" id="10521757at2759"/>
<protein>
    <submittedName>
        <fullName evidence="2">Uncharacterized protein</fullName>
    </submittedName>
</protein>
<reference evidence="2 3" key="1">
    <citation type="journal article" date="2019" name="Sci. Rep.">
        <title>Nanopore sequencing improves the draft genome of the human pathogenic amoeba Naegleria fowleri.</title>
        <authorList>
            <person name="Liechti N."/>
            <person name="Schurch N."/>
            <person name="Bruggmann R."/>
            <person name="Wittwer M."/>
        </authorList>
    </citation>
    <scope>NUCLEOTIDE SEQUENCE [LARGE SCALE GENOMIC DNA]</scope>
    <source>
        <strain evidence="2 3">ATCC 30894</strain>
    </source>
</reference>
<dbReference type="EMBL" id="VFQX01000023">
    <property type="protein sequence ID" value="KAF0979620.1"/>
    <property type="molecule type" value="Genomic_DNA"/>
</dbReference>
<proteinExistence type="predicted"/>
<dbReference type="RefSeq" id="XP_044564333.1">
    <property type="nucleotide sequence ID" value="XM_044703447.1"/>
</dbReference>
<dbReference type="Proteomes" id="UP000444721">
    <property type="component" value="Unassembled WGS sequence"/>
</dbReference>
<feature type="region of interest" description="Disordered" evidence="1">
    <location>
        <begin position="89"/>
        <end position="121"/>
    </location>
</feature>
<name>A0A6A5C187_NAEFO</name>
<keyword evidence="3" id="KW-1185">Reference proteome</keyword>
<sequence length="288" mass="31596">MTERNLPQTDTPTSSPLLARKPSTKNQTSRSKLEKKGSKIISSLTGVCYTSPASLLMKEVKSSKIAEQASKRTMSNKPNSSETVHQIIQNSKVGESISSKDRSSSPSYDVHIRPSTSKVPHPFSSTANEFFEFNKQIIENASPIYNKNLVKAYCVPQISLKMKEILIPVAEGVTSSHSVSESLRMLNIKSNPTQNEVNTIESNNICEQQLEEVVPISSLGKGLEKSIDSSVSLNEESKIVHSSPLKSETISNKIETPKKSKHALSPSATVKSLVKSRVVEEWQSLIVS</sequence>
<dbReference type="GeneID" id="68108506"/>
<comment type="caution">
    <text evidence="2">The sequence shown here is derived from an EMBL/GenBank/DDBJ whole genome shotgun (WGS) entry which is preliminary data.</text>
</comment>
<feature type="compositionally biased region" description="Polar residues" evidence="1">
    <location>
        <begin position="1"/>
        <end position="16"/>
    </location>
</feature>
<accession>A0A6A5C187</accession>
<gene>
    <name evidence="2" type="ORF">FDP41_001288</name>
</gene>
<feature type="region of interest" description="Disordered" evidence="1">
    <location>
        <begin position="1"/>
        <end position="37"/>
    </location>
</feature>